<organism evidence="1 2">
    <name type="scientific">Pseudoalteromonas porphyrae</name>
    <dbReference type="NCBI Taxonomy" id="187330"/>
    <lineage>
        <taxon>Bacteria</taxon>
        <taxon>Pseudomonadati</taxon>
        <taxon>Pseudomonadota</taxon>
        <taxon>Gammaproteobacteria</taxon>
        <taxon>Alteromonadales</taxon>
        <taxon>Pseudoalteromonadaceae</taxon>
        <taxon>Pseudoalteromonas</taxon>
    </lineage>
</organism>
<dbReference type="Proteomes" id="UP000037848">
    <property type="component" value="Unassembled WGS sequence"/>
</dbReference>
<dbReference type="OrthoDB" id="6292594at2"/>
<evidence type="ECO:0000313" key="2">
    <source>
        <dbReference type="Proteomes" id="UP000037848"/>
    </source>
</evidence>
<dbReference type="GO" id="GO:0002143">
    <property type="term" value="P:tRNA wobble position uridine thiolation"/>
    <property type="evidence" value="ECO:0007669"/>
    <property type="project" value="InterPro"/>
</dbReference>
<dbReference type="InterPro" id="IPR027396">
    <property type="entry name" value="DsrEFH-like"/>
</dbReference>
<dbReference type="InterPro" id="IPR007215">
    <property type="entry name" value="Sulphur_relay_TusB/DsrH"/>
</dbReference>
<dbReference type="SUPFAM" id="SSF75169">
    <property type="entry name" value="DsrEFH-like"/>
    <property type="match status" value="1"/>
</dbReference>
<reference evidence="1 2" key="1">
    <citation type="submission" date="2015-08" db="EMBL/GenBank/DDBJ databases">
        <title>Draft Genome Sequence of Pseudoalteromonas porphyrae UCD-SED14.</title>
        <authorList>
            <person name="Coil D.A."/>
            <person name="Jospin G."/>
            <person name="Lee R.D."/>
            <person name="Eisen J.A."/>
        </authorList>
    </citation>
    <scope>NUCLEOTIDE SEQUENCE [LARGE SCALE GENOMIC DNA]</scope>
    <source>
        <strain evidence="1 2">UCD-SED14</strain>
    </source>
</reference>
<evidence type="ECO:0000313" key="1">
    <source>
        <dbReference type="EMBL" id="KPH65002.1"/>
    </source>
</evidence>
<name>A0A0N1END3_9GAMM</name>
<dbReference type="STRING" id="187330.AMS58_09255"/>
<dbReference type="RefSeq" id="WP_054204750.1">
    <property type="nucleotide sequence ID" value="NZ_LHPH01000003.1"/>
</dbReference>
<dbReference type="AlphaFoldDB" id="A0A0N1END3"/>
<gene>
    <name evidence="1" type="ORF">ADS77_04130</name>
</gene>
<dbReference type="GO" id="GO:0005737">
    <property type="term" value="C:cytoplasm"/>
    <property type="evidence" value="ECO:0007669"/>
    <property type="project" value="InterPro"/>
</dbReference>
<protein>
    <submittedName>
        <fullName evidence="1">tRNA 2-thiouridine-synthesizing protein</fullName>
    </submittedName>
</protein>
<comment type="caution">
    <text evidence="1">The sequence shown here is derived from an EMBL/GenBank/DDBJ whole genome shotgun (WGS) entry which is preliminary data.</text>
</comment>
<dbReference type="PATRIC" id="fig|187330.3.peg.1870"/>
<keyword evidence="2" id="KW-1185">Reference proteome</keyword>
<accession>A0A0N1END3</accession>
<dbReference type="EMBL" id="LHPH01000003">
    <property type="protein sequence ID" value="KPH65002.1"/>
    <property type="molecule type" value="Genomic_DNA"/>
</dbReference>
<dbReference type="Gene3D" id="3.40.1260.10">
    <property type="entry name" value="DsrEFH-like"/>
    <property type="match status" value="1"/>
</dbReference>
<proteinExistence type="predicted"/>
<sequence>MSTLHIFSKPISYYATERLANLIQEHDSVLLVGDACYSTYLYRQFSSDLLFLAEDALARGLTINESDNALNYADFVALTLSTSQSITW</sequence>
<dbReference type="Pfam" id="PF04077">
    <property type="entry name" value="DsrH"/>
    <property type="match status" value="1"/>
</dbReference>